<protein>
    <submittedName>
        <fullName evidence="1">Uncharacterized protein</fullName>
    </submittedName>
</protein>
<evidence type="ECO:0000313" key="1">
    <source>
        <dbReference type="EMBL" id="KAE8242142.1"/>
    </source>
</evidence>
<reference evidence="1" key="2">
    <citation type="journal article" date="2019" name="IMA Fungus">
        <title>Genome sequencing and comparison of five Tilletia species to identify candidate genes for the detection of regulated species infecting wheat.</title>
        <authorList>
            <person name="Nguyen H.D.T."/>
            <person name="Sultana T."/>
            <person name="Kesanakurti P."/>
            <person name="Hambleton S."/>
        </authorList>
    </citation>
    <scope>NUCLEOTIDE SEQUENCE</scope>
    <source>
        <strain evidence="1">DAOMC 236426</strain>
    </source>
</reference>
<proteinExistence type="predicted"/>
<reference evidence="1" key="1">
    <citation type="submission" date="2016-04" db="EMBL/GenBank/DDBJ databases">
        <authorList>
            <person name="Nguyen H.D."/>
            <person name="Samba Siva P."/>
            <person name="Cullis J."/>
            <person name="Levesque C.A."/>
            <person name="Hambleton S."/>
        </authorList>
    </citation>
    <scope>NUCLEOTIDE SEQUENCE</scope>
    <source>
        <strain evidence="1">DAOMC 236426</strain>
    </source>
</reference>
<comment type="caution">
    <text evidence="1">The sequence shown here is derived from an EMBL/GenBank/DDBJ whole genome shotgun (WGS) entry which is preliminary data.</text>
</comment>
<dbReference type="EMBL" id="LWDE02001200">
    <property type="protein sequence ID" value="KAE8242142.1"/>
    <property type="molecule type" value="Genomic_DNA"/>
</dbReference>
<name>A0A8X7MMR3_9BASI</name>
<dbReference type="Proteomes" id="UP000077684">
    <property type="component" value="Unassembled WGS sequence"/>
</dbReference>
<dbReference type="AlphaFoldDB" id="A0A8X7MMR3"/>
<keyword evidence="2" id="KW-1185">Reference proteome</keyword>
<sequence length="126" mass="14548">MDDLSRAGWFTYIRPWISREIDDIVNRATQSLTQEVERLTGENEAIDRALRSKVRLAANIFNFSAEAAWSQREYHKNEFRTMNHRTGRKLAAELMLAAEGDLHHPTILANPIYGKCLLHFGPRSDH</sequence>
<evidence type="ECO:0000313" key="2">
    <source>
        <dbReference type="Proteomes" id="UP000077684"/>
    </source>
</evidence>
<accession>A0A8X7MMR3</accession>
<organism evidence="1 2">
    <name type="scientific">Tilletia controversa</name>
    <name type="common">dwarf bunt fungus</name>
    <dbReference type="NCBI Taxonomy" id="13291"/>
    <lineage>
        <taxon>Eukaryota</taxon>
        <taxon>Fungi</taxon>
        <taxon>Dikarya</taxon>
        <taxon>Basidiomycota</taxon>
        <taxon>Ustilaginomycotina</taxon>
        <taxon>Exobasidiomycetes</taxon>
        <taxon>Tilletiales</taxon>
        <taxon>Tilletiaceae</taxon>
        <taxon>Tilletia</taxon>
    </lineage>
</organism>
<gene>
    <name evidence="1" type="ORF">A4X06_0g7194</name>
</gene>